<sequence length="597" mass="66080">MLMVLSATLLAGKNLARPRASSTPAEEEQGAKGAGRVSPVTTVSAQTNLNLVFSRQQQQQEEEEEEEESSSGQPNVIFILVDDVGTNDVGYESTDLWQLTPFMNTLAAEGVILDDYYSNEICTPSRASLMTGRDSFRTGMQFGVVEDSAAWGLPIDEVTLAERFQAAGYSTHMTGKWHLGVYSNANYPFSRGFDTFLGYTGGGEGYYTHRECVTPEFEGGQYTCYQDFGYGDKDGYINFTTNTTRKGPEMTGKYSTTVITDRAIEVAREHVEKSPSDPLFLYVAHQAVHEPLDSPPPGSFTDEEVELLEGLDYSHRERRALASIVYYLDKEVRRLHTALDALGVLDNAVIVFASDNGACPSKGGSNYPLRGFKHTTFQGGVRVPGFVYSKSADLIPEEARGTRYSGMMHSMDWTPTLGSVVPGLPLDEMGKELSGFDQWDAIVGRRSAEEGPVRTELVLGRTSYDFDSDAGEMVKEPLPKGAFIHDGWKLILRQSCALWETTKGDYPNPKTAECDSNDACDSCTNQCDGVVFDFLFHIETDPLETENLAESMPEKYAEMVERFDVATKDEVVPGFKPQDPSGMEAWTKFNNWVVAWH</sequence>
<keyword evidence="1" id="KW-0479">Metal-binding</keyword>
<dbReference type="PANTHER" id="PTHR10342">
    <property type="entry name" value="ARYLSULFATASE"/>
    <property type="match status" value="1"/>
</dbReference>
<dbReference type="SUPFAM" id="SSF53649">
    <property type="entry name" value="Alkaline phosphatase-like"/>
    <property type="match status" value="1"/>
</dbReference>
<dbReference type="EMBL" id="FN648144">
    <property type="protein sequence ID" value="CBJ29740.1"/>
    <property type="molecule type" value="Genomic_DNA"/>
</dbReference>
<evidence type="ECO:0000313" key="7">
    <source>
        <dbReference type="Proteomes" id="UP000002630"/>
    </source>
</evidence>
<keyword evidence="3" id="KW-0325">Glycoprotein</keyword>
<keyword evidence="7" id="KW-1185">Reference proteome</keyword>
<organism evidence="6 7">
    <name type="scientific">Ectocarpus siliculosus</name>
    <name type="common">Brown alga</name>
    <name type="synonym">Conferva siliculosa</name>
    <dbReference type="NCBI Taxonomy" id="2880"/>
    <lineage>
        <taxon>Eukaryota</taxon>
        <taxon>Sar</taxon>
        <taxon>Stramenopiles</taxon>
        <taxon>Ochrophyta</taxon>
        <taxon>PX clade</taxon>
        <taxon>Phaeophyceae</taxon>
        <taxon>Ectocarpales</taxon>
        <taxon>Ectocarpaceae</taxon>
        <taxon>Ectocarpus</taxon>
    </lineage>
</organism>
<dbReference type="Proteomes" id="UP000002630">
    <property type="component" value="Linkage Group LG09"/>
</dbReference>
<dbReference type="InterPro" id="IPR017850">
    <property type="entry name" value="Alkaline_phosphatase_core_sf"/>
</dbReference>
<dbReference type="InterPro" id="IPR000917">
    <property type="entry name" value="Sulfatase_N"/>
</dbReference>
<dbReference type="InterPro" id="IPR047115">
    <property type="entry name" value="ARSB"/>
</dbReference>
<dbReference type="eggNOG" id="KOG3867">
    <property type="taxonomic scope" value="Eukaryota"/>
</dbReference>
<dbReference type="Pfam" id="PF00884">
    <property type="entry name" value="Sulfatase"/>
    <property type="match status" value="1"/>
</dbReference>
<dbReference type="InParanoid" id="D7FLR5"/>
<evidence type="ECO:0000313" key="6">
    <source>
        <dbReference type="EMBL" id="CBJ29740.1"/>
    </source>
</evidence>
<protein>
    <submittedName>
        <fullName evidence="6">Formylglycine-dependent sulfatase, C-terminal</fullName>
        <ecNumber evidence="6">3.1.6.-</ecNumber>
    </submittedName>
</protein>
<evidence type="ECO:0000256" key="4">
    <source>
        <dbReference type="SAM" id="MobiDB-lite"/>
    </source>
</evidence>
<feature type="region of interest" description="Disordered" evidence="4">
    <location>
        <begin position="55"/>
        <end position="74"/>
    </location>
</feature>
<evidence type="ECO:0000256" key="3">
    <source>
        <dbReference type="ARBA" id="ARBA00023180"/>
    </source>
</evidence>
<dbReference type="Gene3D" id="3.30.1120.10">
    <property type="match status" value="1"/>
</dbReference>
<proteinExistence type="predicted"/>
<evidence type="ECO:0000259" key="5">
    <source>
        <dbReference type="Pfam" id="PF00884"/>
    </source>
</evidence>
<feature type="compositionally biased region" description="Acidic residues" evidence="4">
    <location>
        <begin position="60"/>
        <end position="69"/>
    </location>
</feature>
<evidence type="ECO:0000256" key="1">
    <source>
        <dbReference type="ARBA" id="ARBA00022723"/>
    </source>
</evidence>
<keyword evidence="2" id="KW-0106">Calcium</keyword>
<dbReference type="Gene3D" id="3.40.720.10">
    <property type="entry name" value="Alkaline Phosphatase, subunit A"/>
    <property type="match status" value="1"/>
</dbReference>
<feature type="domain" description="Sulfatase N-terminal" evidence="5">
    <location>
        <begin position="74"/>
        <end position="419"/>
    </location>
</feature>
<reference evidence="6 7" key="1">
    <citation type="journal article" date="2010" name="Nature">
        <title>The Ectocarpus genome and the independent evolution of multicellularity in brown algae.</title>
        <authorList>
            <person name="Cock J.M."/>
            <person name="Sterck L."/>
            <person name="Rouze P."/>
            <person name="Scornet D."/>
            <person name="Allen A.E."/>
            <person name="Amoutzias G."/>
            <person name="Anthouard V."/>
            <person name="Artiguenave F."/>
            <person name="Aury J.M."/>
            <person name="Badger J.H."/>
            <person name="Beszteri B."/>
            <person name="Billiau K."/>
            <person name="Bonnet E."/>
            <person name="Bothwell J.H."/>
            <person name="Bowler C."/>
            <person name="Boyen C."/>
            <person name="Brownlee C."/>
            <person name="Carrano C.J."/>
            <person name="Charrier B."/>
            <person name="Cho G.Y."/>
            <person name="Coelho S.M."/>
            <person name="Collen J."/>
            <person name="Corre E."/>
            <person name="Da Silva C."/>
            <person name="Delage L."/>
            <person name="Delaroque N."/>
            <person name="Dittami S.M."/>
            <person name="Doulbeau S."/>
            <person name="Elias M."/>
            <person name="Farnham G."/>
            <person name="Gachon C.M."/>
            <person name="Gschloessl B."/>
            <person name="Heesch S."/>
            <person name="Jabbari K."/>
            <person name="Jubin C."/>
            <person name="Kawai H."/>
            <person name="Kimura K."/>
            <person name="Kloareg B."/>
            <person name="Kupper F.C."/>
            <person name="Lang D."/>
            <person name="Le Bail A."/>
            <person name="Leblanc C."/>
            <person name="Lerouge P."/>
            <person name="Lohr M."/>
            <person name="Lopez P.J."/>
            <person name="Martens C."/>
            <person name="Maumus F."/>
            <person name="Michel G."/>
            <person name="Miranda-Saavedra D."/>
            <person name="Morales J."/>
            <person name="Moreau H."/>
            <person name="Motomura T."/>
            <person name="Nagasato C."/>
            <person name="Napoli C.A."/>
            <person name="Nelson D.R."/>
            <person name="Nyvall-Collen P."/>
            <person name="Peters A.F."/>
            <person name="Pommier C."/>
            <person name="Potin P."/>
            <person name="Poulain J."/>
            <person name="Quesneville H."/>
            <person name="Read B."/>
            <person name="Rensing S.A."/>
            <person name="Ritter A."/>
            <person name="Rousvoal S."/>
            <person name="Samanta M."/>
            <person name="Samson G."/>
            <person name="Schroeder D.C."/>
            <person name="Segurens B."/>
            <person name="Strittmatter M."/>
            <person name="Tonon T."/>
            <person name="Tregear J.W."/>
            <person name="Valentin K."/>
            <person name="von Dassow P."/>
            <person name="Yamagishi T."/>
            <person name="Van de Peer Y."/>
            <person name="Wincker P."/>
        </authorList>
    </citation>
    <scope>NUCLEOTIDE SEQUENCE [LARGE SCALE GENOMIC DNA]</scope>
    <source>
        <strain evidence="7">Ec32 / CCAP1310/4</strain>
    </source>
</reference>
<dbReference type="PANTHER" id="PTHR10342:SF274">
    <property type="entry name" value="ARYLSULFATASE B"/>
    <property type="match status" value="1"/>
</dbReference>
<dbReference type="GO" id="GO:0046872">
    <property type="term" value="F:metal ion binding"/>
    <property type="evidence" value="ECO:0007669"/>
    <property type="project" value="UniProtKB-KW"/>
</dbReference>
<dbReference type="EC" id="3.1.6.-" evidence="6"/>
<dbReference type="OMA" id="CEPWIAD"/>
<dbReference type="STRING" id="2880.D7FLR5"/>
<evidence type="ECO:0000256" key="2">
    <source>
        <dbReference type="ARBA" id="ARBA00022837"/>
    </source>
</evidence>
<dbReference type="AlphaFoldDB" id="D7FLR5"/>
<dbReference type="OrthoDB" id="188144at2759"/>
<feature type="region of interest" description="Disordered" evidence="4">
    <location>
        <begin position="15"/>
        <end position="39"/>
    </location>
</feature>
<dbReference type="GO" id="GO:0008484">
    <property type="term" value="F:sulfuric ester hydrolase activity"/>
    <property type="evidence" value="ECO:0007669"/>
    <property type="project" value="InterPro"/>
</dbReference>
<dbReference type="CDD" id="cd16029">
    <property type="entry name" value="4-S"/>
    <property type="match status" value="1"/>
</dbReference>
<accession>D7FLR5</accession>
<keyword evidence="6" id="KW-0378">Hydrolase</keyword>
<name>D7FLR5_ECTSI</name>
<dbReference type="EMBL" id="FN649734">
    <property type="protein sequence ID" value="CBJ29740.1"/>
    <property type="molecule type" value="Genomic_DNA"/>
</dbReference>
<gene>
    <name evidence="6" type="ORF">Esi_0160_0032</name>
</gene>